<gene>
    <name evidence="1" type="ORF">BJY16_005484</name>
</gene>
<evidence type="ECO:0000313" key="2">
    <source>
        <dbReference type="Proteomes" id="UP000546162"/>
    </source>
</evidence>
<comment type="caution">
    <text evidence="1">The sequence shown here is derived from an EMBL/GenBank/DDBJ whole genome shotgun (WGS) entry which is preliminary data.</text>
</comment>
<keyword evidence="2" id="KW-1185">Reference proteome</keyword>
<dbReference type="Proteomes" id="UP000546162">
    <property type="component" value="Unassembled WGS sequence"/>
</dbReference>
<dbReference type="RefSeq" id="WP_185042446.1">
    <property type="nucleotide sequence ID" value="NZ_BAABFG010000005.1"/>
</dbReference>
<organism evidence="1 2">
    <name type="scientific">Actinoplanes octamycinicus</name>
    <dbReference type="NCBI Taxonomy" id="135948"/>
    <lineage>
        <taxon>Bacteria</taxon>
        <taxon>Bacillati</taxon>
        <taxon>Actinomycetota</taxon>
        <taxon>Actinomycetes</taxon>
        <taxon>Micromonosporales</taxon>
        <taxon>Micromonosporaceae</taxon>
        <taxon>Actinoplanes</taxon>
    </lineage>
</organism>
<name>A0A7W7H126_9ACTN</name>
<proteinExistence type="predicted"/>
<evidence type="ECO:0000313" key="1">
    <source>
        <dbReference type="EMBL" id="MBB4742025.1"/>
    </source>
</evidence>
<protein>
    <submittedName>
        <fullName evidence="1">Uncharacterized protein</fullName>
    </submittedName>
</protein>
<accession>A0A7W7H126</accession>
<dbReference type="EMBL" id="JACHNB010000001">
    <property type="protein sequence ID" value="MBB4742025.1"/>
    <property type="molecule type" value="Genomic_DNA"/>
</dbReference>
<reference evidence="1 2" key="1">
    <citation type="submission" date="2020-08" db="EMBL/GenBank/DDBJ databases">
        <title>Sequencing the genomes of 1000 actinobacteria strains.</title>
        <authorList>
            <person name="Klenk H.-P."/>
        </authorList>
    </citation>
    <scope>NUCLEOTIDE SEQUENCE [LARGE SCALE GENOMIC DNA]</scope>
    <source>
        <strain evidence="1 2">DSM 45809</strain>
    </source>
</reference>
<sequence>MHALVRGVAVDALCGPQVSVAGTPLVGRTPSALEQWLIDRAETRPLETELVYMSAGVPGSESLGVTINVQRDGDRLLTRPVFYPTEALDDLSHWLPEDAWVIHD</sequence>
<dbReference type="AlphaFoldDB" id="A0A7W7H126"/>